<dbReference type="EMBL" id="GG745344">
    <property type="protein sequence ID" value="KNE64237.1"/>
    <property type="molecule type" value="Genomic_DNA"/>
</dbReference>
<gene>
    <name evidence="2" type="ORF">AMAG_19137</name>
</gene>
<reference evidence="3" key="2">
    <citation type="submission" date="2009-11" db="EMBL/GenBank/DDBJ databases">
        <title>The Genome Sequence of Allomyces macrogynus strain ATCC 38327.</title>
        <authorList>
            <consortium name="The Broad Institute Genome Sequencing Platform"/>
            <person name="Russ C."/>
            <person name="Cuomo C."/>
            <person name="Shea T."/>
            <person name="Young S.K."/>
            <person name="Zeng Q."/>
            <person name="Koehrsen M."/>
            <person name="Haas B."/>
            <person name="Borodovsky M."/>
            <person name="Guigo R."/>
            <person name="Alvarado L."/>
            <person name="Berlin A."/>
            <person name="Borenstein D."/>
            <person name="Chen Z."/>
            <person name="Engels R."/>
            <person name="Freedman E."/>
            <person name="Gellesch M."/>
            <person name="Goldberg J."/>
            <person name="Griggs A."/>
            <person name="Gujja S."/>
            <person name="Heiman D."/>
            <person name="Hepburn T."/>
            <person name="Howarth C."/>
            <person name="Jen D."/>
            <person name="Larson L."/>
            <person name="Lewis B."/>
            <person name="Mehta T."/>
            <person name="Park D."/>
            <person name="Pearson M."/>
            <person name="Roberts A."/>
            <person name="Saif S."/>
            <person name="Shenoy N."/>
            <person name="Sisk P."/>
            <person name="Stolte C."/>
            <person name="Sykes S."/>
            <person name="Walk T."/>
            <person name="White J."/>
            <person name="Yandava C."/>
            <person name="Burger G."/>
            <person name="Gray M.W."/>
            <person name="Holland P.W.H."/>
            <person name="King N."/>
            <person name="Lang F.B.F."/>
            <person name="Roger A.J."/>
            <person name="Ruiz-Trillo I."/>
            <person name="Lander E."/>
            <person name="Nusbaum C."/>
        </authorList>
    </citation>
    <scope>NUCLEOTIDE SEQUENCE [LARGE SCALE GENOMIC DNA]</scope>
    <source>
        <strain evidence="3">ATCC 38327</strain>
    </source>
</reference>
<evidence type="ECO:0000256" key="1">
    <source>
        <dbReference type="SAM" id="MobiDB-lite"/>
    </source>
</evidence>
<evidence type="ECO:0000313" key="3">
    <source>
        <dbReference type="Proteomes" id="UP000054350"/>
    </source>
</evidence>
<dbReference type="Proteomes" id="UP000054350">
    <property type="component" value="Unassembled WGS sequence"/>
</dbReference>
<protein>
    <submittedName>
        <fullName evidence="2">Uncharacterized protein</fullName>
    </submittedName>
</protein>
<organism evidence="2 3">
    <name type="scientific">Allomyces macrogynus (strain ATCC 38327)</name>
    <name type="common">Allomyces javanicus var. macrogynus</name>
    <dbReference type="NCBI Taxonomy" id="578462"/>
    <lineage>
        <taxon>Eukaryota</taxon>
        <taxon>Fungi</taxon>
        <taxon>Fungi incertae sedis</taxon>
        <taxon>Blastocladiomycota</taxon>
        <taxon>Blastocladiomycetes</taxon>
        <taxon>Blastocladiales</taxon>
        <taxon>Blastocladiaceae</taxon>
        <taxon>Allomyces</taxon>
    </lineage>
</organism>
<dbReference type="AlphaFoldDB" id="A0A0L0SP17"/>
<evidence type="ECO:0000313" key="2">
    <source>
        <dbReference type="EMBL" id="KNE64237.1"/>
    </source>
</evidence>
<sequence>MSYSHTPHAPDARFPPVSATAGANDDDGATLVDQAVPGTTNDDSVGLALFSPAAIDMWWWTGTMPDDAFPAPAPDWIPSTVQQPAFFPPTHALHGTGGAHAAHAAVEPTLSAGHSPPWLAASSSSSTMSVVPGGPLALAAAAPTVVNVFRSAGGGDAPTLCLLADMRRW</sequence>
<accession>A0A0L0SP17</accession>
<feature type="region of interest" description="Disordered" evidence="1">
    <location>
        <begin position="1"/>
        <end position="29"/>
    </location>
</feature>
<dbReference type="VEuPathDB" id="FungiDB:AMAG_19137"/>
<proteinExistence type="predicted"/>
<keyword evidence="3" id="KW-1185">Reference proteome</keyword>
<name>A0A0L0SP17_ALLM3</name>
<reference evidence="2 3" key="1">
    <citation type="submission" date="2009-11" db="EMBL/GenBank/DDBJ databases">
        <title>Annotation of Allomyces macrogynus ATCC 38327.</title>
        <authorList>
            <consortium name="The Broad Institute Genome Sequencing Platform"/>
            <person name="Russ C."/>
            <person name="Cuomo C."/>
            <person name="Burger G."/>
            <person name="Gray M.W."/>
            <person name="Holland P.W.H."/>
            <person name="King N."/>
            <person name="Lang F.B.F."/>
            <person name="Roger A.J."/>
            <person name="Ruiz-Trillo I."/>
            <person name="Young S.K."/>
            <person name="Zeng Q."/>
            <person name="Gargeya S."/>
            <person name="Fitzgerald M."/>
            <person name="Haas B."/>
            <person name="Abouelleil A."/>
            <person name="Alvarado L."/>
            <person name="Arachchi H.M."/>
            <person name="Berlin A."/>
            <person name="Chapman S.B."/>
            <person name="Gearin G."/>
            <person name="Goldberg J."/>
            <person name="Griggs A."/>
            <person name="Gujja S."/>
            <person name="Hansen M."/>
            <person name="Heiman D."/>
            <person name="Howarth C."/>
            <person name="Larimer J."/>
            <person name="Lui A."/>
            <person name="MacDonald P.J.P."/>
            <person name="McCowen C."/>
            <person name="Montmayeur A."/>
            <person name="Murphy C."/>
            <person name="Neiman D."/>
            <person name="Pearson M."/>
            <person name="Priest M."/>
            <person name="Roberts A."/>
            <person name="Saif S."/>
            <person name="Shea T."/>
            <person name="Sisk P."/>
            <person name="Stolte C."/>
            <person name="Sykes S."/>
            <person name="Wortman J."/>
            <person name="Nusbaum C."/>
            <person name="Birren B."/>
        </authorList>
    </citation>
    <scope>NUCLEOTIDE SEQUENCE [LARGE SCALE GENOMIC DNA]</scope>
    <source>
        <strain evidence="2 3">ATCC 38327</strain>
    </source>
</reference>